<keyword evidence="4" id="KW-1185">Reference proteome</keyword>
<dbReference type="PANTHER" id="PTHR12419">
    <property type="entry name" value="OTU DOMAIN CONTAINING PROTEIN"/>
    <property type="match status" value="1"/>
</dbReference>
<feature type="region of interest" description="Disordered" evidence="1">
    <location>
        <begin position="110"/>
        <end position="147"/>
    </location>
</feature>
<feature type="region of interest" description="Disordered" evidence="1">
    <location>
        <begin position="51"/>
        <end position="76"/>
    </location>
</feature>
<feature type="domain" description="OTU" evidence="2">
    <location>
        <begin position="183"/>
        <end position="339"/>
    </location>
</feature>
<sequence length="339" mass="38049">MSSDSDPVEALLVKHRKELRDLTATITSLKKQATKKTRKNVLSNCSRMEAELKEKQASELSDLKSGSGSGVGENEYDEITPEKLLASMQLSENSDNTTNLANVGKNVSEETMNNSISKSPVEKVQENAPAGPKKRNRQKERLAKRQAEIDRLTEEARLEALIVPDYKKLESEAMAAAIEEKGLTLHEIQPDGNCLFSSFLDQLNNIDIEGDENNADEITKIIGTGLSINDLRRLAAEYMLKNKDTFVPFMYNEQTDELEDIEEYCHQLTTTSMWGSDKEILAFSEIFKRNVDVLSYDVKGNKVTSLVIGNDSFASHPPLNIAYYKHCYGLGEHYNSLRE</sequence>
<protein>
    <submittedName>
        <fullName evidence="3">OTU domain-containing protein 2</fullName>
    </submittedName>
</protein>
<dbReference type="OrthoDB" id="415023at2759"/>
<accession>A0A9P0VX54</accession>
<dbReference type="InterPro" id="IPR038765">
    <property type="entry name" value="Papain-like_cys_pep_sf"/>
</dbReference>
<organism evidence="3 4">
    <name type="scientific">[Candida] railenensis</name>
    <dbReference type="NCBI Taxonomy" id="45579"/>
    <lineage>
        <taxon>Eukaryota</taxon>
        <taxon>Fungi</taxon>
        <taxon>Dikarya</taxon>
        <taxon>Ascomycota</taxon>
        <taxon>Saccharomycotina</taxon>
        <taxon>Pichiomycetes</taxon>
        <taxon>Debaryomycetaceae</taxon>
        <taxon>Kurtzmaniella</taxon>
    </lineage>
</organism>
<gene>
    <name evidence="3" type="ORF">CLIB1423_03S00562</name>
</gene>
<dbReference type="PROSITE" id="PS50802">
    <property type="entry name" value="OTU"/>
    <property type="match status" value="1"/>
</dbReference>
<dbReference type="Proteomes" id="UP000837801">
    <property type="component" value="Unassembled WGS sequence"/>
</dbReference>
<dbReference type="InterPro" id="IPR049771">
    <property type="entry name" value="OTU2-like_OTU"/>
</dbReference>
<dbReference type="AlphaFoldDB" id="A0A9P0VX54"/>
<evidence type="ECO:0000313" key="4">
    <source>
        <dbReference type="Proteomes" id="UP000837801"/>
    </source>
</evidence>
<evidence type="ECO:0000259" key="2">
    <source>
        <dbReference type="PROSITE" id="PS50802"/>
    </source>
</evidence>
<name>A0A9P0VX54_9ASCO</name>
<proteinExistence type="predicted"/>
<dbReference type="SUPFAM" id="SSF54001">
    <property type="entry name" value="Cysteine proteinases"/>
    <property type="match status" value="1"/>
</dbReference>
<dbReference type="EMBL" id="CAKXYY010000003">
    <property type="protein sequence ID" value="CAH2351160.1"/>
    <property type="molecule type" value="Genomic_DNA"/>
</dbReference>
<dbReference type="PANTHER" id="PTHR12419:SF10">
    <property type="entry name" value="DEUBIQUITINASE OTUD6B"/>
    <property type="match status" value="1"/>
</dbReference>
<dbReference type="Gene3D" id="3.90.70.80">
    <property type="match status" value="1"/>
</dbReference>
<evidence type="ECO:0000256" key="1">
    <source>
        <dbReference type="SAM" id="MobiDB-lite"/>
    </source>
</evidence>
<dbReference type="GO" id="GO:0004843">
    <property type="term" value="F:cysteine-type deubiquitinase activity"/>
    <property type="evidence" value="ECO:0007669"/>
    <property type="project" value="TreeGrafter"/>
</dbReference>
<dbReference type="InterPro" id="IPR003323">
    <property type="entry name" value="OTU_dom"/>
</dbReference>
<evidence type="ECO:0000313" key="3">
    <source>
        <dbReference type="EMBL" id="CAH2351160.1"/>
    </source>
</evidence>
<dbReference type="Pfam" id="PF02338">
    <property type="entry name" value="OTU"/>
    <property type="match status" value="1"/>
</dbReference>
<dbReference type="CDD" id="cd22762">
    <property type="entry name" value="OTU_fungi_OTU2-like"/>
    <property type="match status" value="1"/>
</dbReference>
<reference evidence="3" key="1">
    <citation type="submission" date="2022-03" db="EMBL/GenBank/DDBJ databases">
        <authorList>
            <person name="Legras J.-L."/>
            <person name="Devillers H."/>
            <person name="Grondin C."/>
        </authorList>
    </citation>
    <scope>NUCLEOTIDE SEQUENCE</scope>
    <source>
        <strain evidence="3">CLIB 1423</strain>
    </source>
</reference>
<comment type="caution">
    <text evidence="3">The sequence shown here is derived from an EMBL/GenBank/DDBJ whole genome shotgun (WGS) entry which is preliminary data.</text>
</comment>
<dbReference type="GO" id="GO:0016579">
    <property type="term" value="P:protein deubiquitination"/>
    <property type="evidence" value="ECO:0007669"/>
    <property type="project" value="TreeGrafter"/>
</dbReference>
<dbReference type="InterPro" id="IPR050704">
    <property type="entry name" value="Peptidase_C85-like"/>
</dbReference>